<feature type="coiled-coil region" evidence="1">
    <location>
        <begin position="43"/>
        <end position="81"/>
    </location>
</feature>
<evidence type="ECO:0000313" key="4">
    <source>
        <dbReference type="EMBL" id="NME71512.1"/>
    </source>
</evidence>
<sequence length="370" mass="43397">MENEFIYIASAFFALFCLALILLLLSINRGKKIKAQTILLNKRDDSEERYQVLEKKLAQVKKEEQEKYFTLEEQFKKLESDRDLKHKNLIQTAERLLKDHTDFLATQVTASNYVETKNKLEEVFDFCLAHDYENKEALKQAQKSLQRKFEDLVRKDLEQQSQNELKDKMREERTFQEKVKGELERLEQEKLSLQRELHNALHAANEKQVQQLQFKLDRVEEHIQRASDQSSTSTTSGFVYILSNYGSFGEEVFKIGYTQSDNPQSEINALSETLPFPFDVHALINATNAEQLYQTLKERLQKYSVNKVNLEKDFFAVPLSKIIEVGEELEGKFAYEKEPEALEYFQSMETSVEDLEYLLQVKRQQQNTEG</sequence>
<dbReference type="RefSeq" id="WP_169659728.1">
    <property type="nucleotide sequence ID" value="NZ_JABANE010000102.1"/>
</dbReference>
<keyword evidence="1" id="KW-0175">Coiled coil</keyword>
<organism evidence="4 5">
    <name type="scientific">Flammeovirga aprica JL-4</name>
    <dbReference type="NCBI Taxonomy" id="694437"/>
    <lineage>
        <taxon>Bacteria</taxon>
        <taxon>Pseudomonadati</taxon>
        <taxon>Bacteroidota</taxon>
        <taxon>Cytophagia</taxon>
        <taxon>Cytophagales</taxon>
        <taxon>Flammeovirgaceae</taxon>
        <taxon>Flammeovirga</taxon>
    </lineage>
</organism>
<keyword evidence="2" id="KW-0812">Transmembrane</keyword>
<feature type="domain" description="Bacteriophage T5 Orf172 DNA-binding" evidence="3">
    <location>
        <begin position="247"/>
        <end position="329"/>
    </location>
</feature>
<feature type="coiled-coil region" evidence="1">
    <location>
        <begin position="286"/>
        <end position="313"/>
    </location>
</feature>
<protein>
    <recommendedName>
        <fullName evidence="3">Bacteriophage T5 Orf172 DNA-binding domain-containing protein</fullName>
    </recommendedName>
</protein>
<feature type="transmembrane region" description="Helical" evidence="2">
    <location>
        <begin position="6"/>
        <end position="27"/>
    </location>
</feature>
<evidence type="ECO:0000313" key="5">
    <source>
        <dbReference type="Proteomes" id="UP000576082"/>
    </source>
</evidence>
<keyword evidence="2" id="KW-0472">Membrane</keyword>
<name>A0A7X9RZK1_9BACT</name>
<proteinExistence type="predicted"/>
<evidence type="ECO:0000256" key="2">
    <source>
        <dbReference type="SAM" id="Phobius"/>
    </source>
</evidence>
<dbReference type="Pfam" id="PF10544">
    <property type="entry name" value="T5orf172"/>
    <property type="match status" value="1"/>
</dbReference>
<dbReference type="Proteomes" id="UP000576082">
    <property type="component" value="Unassembled WGS sequence"/>
</dbReference>
<dbReference type="EMBL" id="JABANE010000102">
    <property type="protein sequence ID" value="NME71512.1"/>
    <property type="molecule type" value="Genomic_DNA"/>
</dbReference>
<comment type="caution">
    <text evidence="4">The sequence shown here is derived from an EMBL/GenBank/DDBJ whole genome shotgun (WGS) entry which is preliminary data.</text>
</comment>
<gene>
    <name evidence="4" type="ORF">HHU12_26330</name>
</gene>
<evidence type="ECO:0000259" key="3">
    <source>
        <dbReference type="SMART" id="SM00974"/>
    </source>
</evidence>
<dbReference type="SMART" id="SM00974">
    <property type="entry name" value="T5orf172"/>
    <property type="match status" value="1"/>
</dbReference>
<feature type="coiled-coil region" evidence="1">
    <location>
        <begin position="135"/>
        <end position="229"/>
    </location>
</feature>
<reference evidence="4 5" key="1">
    <citation type="submission" date="2020-04" db="EMBL/GenBank/DDBJ databases">
        <title>Flammeovirga sp. SR4, a novel species isolated from seawater.</title>
        <authorList>
            <person name="Wang X."/>
        </authorList>
    </citation>
    <scope>NUCLEOTIDE SEQUENCE [LARGE SCALE GENOMIC DNA]</scope>
    <source>
        <strain evidence="4 5">ATCC 23126</strain>
    </source>
</reference>
<evidence type="ECO:0000256" key="1">
    <source>
        <dbReference type="SAM" id="Coils"/>
    </source>
</evidence>
<dbReference type="AlphaFoldDB" id="A0A7X9RZK1"/>
<keyword evidence="2" id="KW-1133">Transmembrane helix</keyword>
<dbReference type="InterPro" id="IPR018306">
    <property type="entry name" value="Phage_T5_Orf172_DNA-bd"/>
</dbReference>
<keyword evidence="5" id="KW-1185">Reference proteome</keyword>
<accession>A0A7X9RZK1</accession>